<gene>
    <name evidence="2" type="primary">LOC120255959</name>
</gene>
<name>A0AB40AY44_DIOCR</name>
<accession>A0AB40AY44</accession>
<proteinExistence type="predicted"/>
<organism evidence="1 2">
    <name type="scientific">Dioscorea cayennensis subsp. rotundata</name>
    <name type="common">White Guinea yam</name>
    <name type="synonym">Dioscorea rotundata</name>
    <dbReference type="NCBI Taxonomy" id="55577"/>
    <lineage>
        <taxon>Eukaryota</taxon>
        <taxon>Viridiplantae</taxon>
        <taxon>Streptophyta</taxon>
        <taxon>Embryophyta</taxon>
        <taxon>Tracheophyta</taxon>
        <taxon>Spermatophyta</taxon>
        <taxon>Magnoliopsida</taxon>
        <taxon>Liliopsida</taxon>
        <taxon>Dioscoreales</taxon>
        <taxon>Dioscoreaceae</taxon>
        <taxon>Dioscorea</taxon>
    </lineage>
</organism>
<dbReference type="RefSeq" id="XP_039119659.1">
    <property type="nucleotide sequence ID" value="XM_039263725.1"/>
</dbReference>
<protein>
    <submittedName>
        <fullName evidence="2">Probable LRR receptor-like serine/threonine-protein kinase At2g16250</fullName>
    </submittedName>
</protein>
<sequence length="110" mass="12135">MLFTLLWVTGAGDRNLTSRTDLATLFSPRTSLGLRVRDWSCCSDPCSTWVGVSCYGGCVVSVNVSGLRRTKLGRHNPRFAVDKLRNFIGDIPSSPSQHSNLQVSLRYLTS</sequence>
<evidence type="ECO:0000313" key="2">
    <source>
        <dbReference type="RefSeq" id="XP_039119659.1"/>
    </source>
</evidence>
<dbReference type="GeneID" id="120255959"/>
<evidence type="ECO:0000313" key="1">
    <source>
        <dbReference type="Proteomes" id="UP001515500"/>
    </source>
</evidence>
<dbReference type="Proteomes" id="UP001515500">
    <property type="component" value="Unplaced"/>
</dbReference>
<keyword evidence="1" id="KW-1185">Reference proteome</keyword>
<reference evidence="2" key="1">
    <citation type="submission" date="2025-08" db="UniProtKB">
        <authorList>
            <consortium name="RefSeq"/>
        </authorList>
    </citation>
    <scope>IDENTIFICATION</scope>
</reference>
<dbReference type="AlphaFoldDB" id="A0AB40AY44"/>